<evidence type="ECO:0000313" key="1">
    <source>
        <dbReference type="Proteomes" id="UP000887566"/>
    </source>
</evidence>
<dbReference type="WBParaSite" id="PSAMB.scaffold4270size15158.g23917.t1">
    <property type="protein sequence ID" value="PSAMB.scaffold4270size15158.g23917.t1"/>
    <property type="gene ID" value="PSAMB.scaffold4270size15158.g23917"/>
</dbReference>
<organism evidence="1 2">
    <name type="scientific">Plectus sambesii</name>
    <dbReference type="NCBI Taxonomy" id="2011161"/>
    <lineage>
        <taxon>Eukaryota</taxon>
        <taxon>Metazoa</taxon>
        <taxon>Ecdysozoa</taxon>
        <taxon>Nematoda</taxon>
        <taxon>Chromadorea</taxon>
        <taxon>Plectida</taxon>
        <taxon>Plectina</taxon>
        <taxon>Plectoidea</taxon>
        <taxon>Plectidae</taxon>
        <taxon>Plectus</taxon>
    </lineage>
</organism>
<dbReference type="Proteomes" id="UP000887566">
    <property type="component" value="Unplaced"/>
</dbReference>
<sequence>MTPLDKDHKPAVALEILSRLGVRFQLSSPTPSPRLRSMPLLNKMDVSRLLRLKIFVLRWQQQWAAPSLHHHLLPAHFDTLCRTAIVTVCCDEQLDNEDNHPQQISYVKQ</sequence>
<accession>A0A914WIM1</accession>
<evidence type="ECO:0000313" key="2">
    <source>
        <dbReference type="WBParaSite" id="PSAMB.scaffold4270size15158.g23917.t1"/>
    </source>
</evidence>
<protein>
    <submittedName>
        <fullName evidence="2">Uncharacterized protein</fullName>
    </submittedName>
</protein>
<reference evidence="2" key="1">
    <citation type="submission" date="2022-11" db="UniProtKB">
        <authorList>
            <consortium name="WormBaseParasite"/>
        </authorList>
    </citation>
    <scope>IDENTIFICATION</scope>
</reference>
<keyword evidence="1" id="KW-1185">Reference proteome</keyword>
<dbReference type="AlphaFoldDB" id="A0A914WIM1"/>
<proteinExistence type="predicted"/>
<name>A0A914WIM1_9BILA</name>